<evidence type="ECO:0000313" key="2">
    <source>
        <dbReference type="Proteomes" id="UP000254519"/>
    </source>
</evidence>
<dbReference type="AlphaFoldDB" id="A0A380CJM7"/>
<dbReference type="Proteomes" id="UP000254519">
    <property type="component" value="Unassembled WGS sequence"/>
</dbReference>
<accession>A0A380CJM7</accession>
<reference evidence="1 2" key="1">
    <citation type="submission" date="2018-06" db="EMBL/GenBank/DDBJ databases">
        <authorList>
            <consortium name="Pathogen Informatics"/>
            <person name="Doyle S."/>
        </authorList>
    </citation>
    <scope>NUCLEOTIDE SEQUENCE [LARGE SCALE GENOMIC DNA]</scope>
    <source>
        <strain evidence="2">ATCC 11859 / DSM 33 / NCIB 8841 / NCTC 4822</strain>
    </source>
</reference>
<evidence type="ECO:0000313" key="1">
    <source>
        <dbReference type="EMBL" id="SUJ21954.1"/>
    </source>
</evidence>
<sequence>MFIRQKTRLSTCVYLNEKLVEMGLSTFSLDIILLVVDDFNLKESAVADFLC</sequence>
<protein>
    <submittedName>
        <fullName evidence="1">Uncharacterized protein</fullName>
    </submittedName>
</protein>
<keyword evidence="2" id="KW-1185">Reference proteome</keyword>
<gene>
    <name evidence="1" type="ORF">NCTC4822_03251</name>
</gene>
<proteinExistence type="predicted"/>
<organism evidence="1 2">
    <name type="scientific">Sporosarcina pasteurii</name>
    <name type="common">Bacillus pasteurii</name>
    <dbReference type="NCBI Taxonomy" id="1474"/>
    <lineage>
        <taxon>Bacteria</taxon>
        <taxon>Bacillati</taxon>
        <taxon>Bacillota</taxon>
        <taxon>Bacilli</taxon>
        <taxon>Bacillales</taxon>
        <taxon>Caryophanaceae</taxon>
        <taxon>Sporosarcina</taxon>
    </lineage>
</organism>
<dbReference type="EMBL" id="UGYZ01000002">
    <property type="protein sequence ID" value="SUJ21954.1"/>
    <property type="molecule type" value="Genomic_DNA"/>
</dbReference>
<name>A0A380CJM7_SPOPA</name>